<accession>A0A0F8CUR0</accession>
<organism evidence="1 2">
    <name type="scientific">Ceratocystis fimbriata f. sp. platani</name>
    <dbReference type="NCBI Taxonomy" id="88771"/>
    <lineage>
        <taxon>Eukaryota</taxon>
        <taxon>Fungi</taxon>
        <taxon>Dikarya</taxon>
        <taxon>Ascomycota</taxon>
        <taxon>Pezizomycotina</taxon>
        <taxon>Sordariomycetes</taxon>
        <taxon>Hypocreomycetidae</taxon>
        <taxon>Microascales</taxon>
        <taxon>Ceratocystidaceae</taxon>
        <taxon>Ceratocystis</taxon>
    </lineage>
</organism>
<dbReference type="OrthoDB" id="4739136at2759"/>
<gene>
    <name evidence="1" type="ORF">CFO_g3188</name>
</gene>
<reference evidence="1 2" key="1">
    <citation type="submission" date="2015-04" db="EMBL/GenBank/DDBJ databases">
        <title>Genome sequence of Ceratocystis platani, a major pathogen of plane trees.</title>
        <authorList>
            <person name="Belbahri L."/>
        </authorList>
    </citation>
    <scope>NUCLEOTIDE SEQUENCE [LARGE SCALE GENOMIC DNA]</scope>
    <source>
        <strain evidence="1 2">CFO</strain>
    </source>
</reference>
<dbReference type="Proteomes" id="UP000034841">
    <property type="component" value="Unassembled WGS sequence"/>
</dbReference>
<dbReference type="AlphaFoldDB" id="A0A0F8CUR0"/>
<proteinExistence type="predicted"/>
<dbReference type="EMBL" id="LBBL01000160">
    <property type="protein sequence ID" value="KKF94442.1"/>
    <property type="molecule type" value="Genomic_DNA"/>
</dbReference>
<protein>
    <submittedName>
        <fullName evidence="1">Uncharacterized protein</fullName>
    </submittedName>
</protein>
<sequence>MAPILQAEILKVAYMPHAVSLTMKIGLLKYSSIPAGSSLTLQQFDRLLTTRGSRLKSALDPRLGCALYHKNLLKVVGDFYQNNTRRLFHGGLPPRTKDEEIFMHTKDGKKVMIGIMNKDEMGVILPSGIWKTGALRKLESIRVACPDQRLDYEFAIETDGPGEFETQYSKLKQEVHITGTPSDPRSPYIIKFPRVNTCPDEIIGTEIRTTERFPFRDTYYNIEITMVRRWMGMGTEGAHSNSTEVSFTCMDWYTKLGNWSDPEAEDPSKADMREFFFHKPTYEESLSQYLDYVTEVQQLLEKAKDIP</sequence>
<evidence type="ECO:0000313" key="1">
    <source>
        <dbReference type="EMBL" id="KKF94442.1"/>
    </source>
</evidence>
<keyword evidence="2" id="KW-1185">Reference proteome</keyword>
<evidence type="ECO:0000313" key="2">
    <source>
        <dbReference type="Proteomes" id="UP000034841"/>
    </source>
</evidence>
<comment type="caution">
    <text evidence="1">The sequence shown here is derived from an EMBL/GenBank/DDBJ whole genome shotgun (WGS) entry which is preliminary data.</text>
</comment>
<name>A0A0F8CUR0_CERFI</name>